<dbReference type="SUPFAM" id="SSF56104">
    <property type="entry name" value="SAICAR synthase-like"/>
    <property type="match status" value="1"/>
</dbReference>
<dbReference type="EMBL" id="JAGTXB010000005">
    <property type="protein sequence ID" value="MBS0028076.1"/>
    <property type="molecule type" value="Genomic_DNA"/>
</dbReference>
<comment type="caution">
    <text evidence="7">The sequence shown here is derived from an EMBL/GenBank/DDBJ whole genome shotgun (WGS) entry which is preliminary data.</text>
</comment>
<evidence type="ECO:0000259" key="6">
    <source>
        <dbReference type="Pfam" id="PF01259"/>
    </source>
</evidence>
<dbReference type="Gene3D" id="3.30.200.20">
    <property type="entry name" value="Phosphorylase Kinase, domain 1"/>
    <property type="match status" value="1"/>
</dbReference>
<protein>
    <recommendedName>
        <fullName evidence="6">SAICAR synthetase/ADE2 N-terminal domain-containing protein</fullName>
    </recommendedName>
</protein>
<evidence type="ECO:0000256" key="2">
    <source>
        <dbReference type="ARBA" id="ARBA00022741"/>
    </source>
</evidence>
<evidence type="ECO:0000256" key="1">
    <source>
        <dbReference type="ARBA" id="ARBA00022598"/>
    </source>
</evidence>
<accession>A0ABS5IYQ0</accession>
<sequence length="360" mass="41670">MITIGIINNCSARKGKQVAYAIQQLRHLDFDITMMEPGAKATYDKYLVMEDNRTRVTDDQTILVEDDATEEIIAELLLQKLPFDFEQLPLLVEGESKIIKYWTPKVVIEKFKPTVYSYTHNRYGLVDGTDAIRIKFTTAVYRKMVVEGKNKPFAPASAFLAEIENEQGLFIVQRLVDTCNIETRIKRYHIGSPVHRYLYTAQYPSTLPDQAPVISWTRFEKPVVCFDWRHPLTDENDKRLADEPISDDYAALWILDVPFAKKMALETFLWLEDMFFQSGITLIDMCIFIDRSGRIIYGEISPDCMRIRWNSRHPEQAESMDKDLWRKGAAPEKLYENYEKAYSSMFNTPGVAAYPGNISH</sequence>
<evidence type="ECO:0000313" key="7">
    <source>
        <dbReference type="EMBL" id="MBS0028076.1"/>
    </source>
</evidence>
<dbReference type="Gene3D" id="3.30.470.20">
    <property type="entry name" value="ATP-grasp fold, B domain"/>
    <property type="match status" value="1"/>
</dbReference>
<gene>
    <name evidence="7" type="ORF">KE626_12230</name>
</gene>
<dbReference type="Proteomes" id="UP000676386">
    <property type="component" value="Unassembled WGS sequence"/>
</dbReference>
<comment type="catalytic activity">
    <reaction evidence="5">
        <text>5-amino-1-(5-phospho-D-ribosyl)imidazole-4-carboxylate + L-aspartate + ATP = (2S)-2-[5-amino-1-(5-phospho-beta-D-ribosyl)imidazole-4-carboxamido]succinate + ADP + phosphate + 2 H(+)</text>
        <dbReference type="Rhea" id="RHEA:22628"/>
        <dbReference type="ChEBI" id="CHEBI:15378"/>
        <dbReference type="ChEBI" id="CHEBI:29991"/>
        <dbReference type="ChEBI" id="CHEBI:30616"/>
        <dbReference type="ChEBI" id="CHEBI:43474"/>
        <dbReference type="ChEBI" id="CHEBI:58443"/>
        <dbReference type="ChEBI" id="CHEBI:77657"/>
        <dbReference type="ChEBI" id="CHEBI:456216"/>
        <dbReference type="EC" id="6.3.2.6"/>
    </reaction>
</comment>
<dbReference type="Pfam" id="PF01259">
    <property type="entry name" value="SAICAR_synt"/>
    <property type="match status" value="1"/>
</dbReference>
<evidence type="ECO:0000313" key="8">
    <source>
        <dbReference type="Proteomes" id="UP000676386"/>
    </source>
</evidence>
<keyword evidence="8" id="KW-1185">Reference proteome</keyword>
<evidence type="ECO:0000256" key="3">
    <source>
        <dbReference type="ARBA" id="ARBA00022755"/>
    </source>
</evidence>
<keyword evidence="2" id="KW-0547">Nucleotide-binding</keyword>
<dbReference type="InterPro" id="IPR028923">
    <property type="entry name" value="SAICAR_synt/ADE2_N"/>
</dbReference>
<keyword evidence="3" id="KW-0658">Purine biosynthesis</keyword>
<proteinExistence type="predicted"/>
<reference evidence="7 8" key="1">
    <citation type="submission" date="2021-04" db="EMBL/GenBank/DDBJ databases">
        <title>Chitinophaga sp. nov., isolated from the rhizosphere soil.</title>
        <authorList>
            <person name="He S."/>
        </authorList>
    </citation>
    <scope>NUCLEOTIDE SEQUENCE [LARGE SCALE GENOMIC DNA]</scope>
    <source>
        <strain evidence="7 8">2R12</strain>
    </source>
</reference>
<name>A0ABS5IYQ0_9BACT</name>
<evidence type="ECO:0000256" key="5">
    <source>
        <dbReference type="ARBA" id="ARBA00048475"/>
    </source>
</evidence>
<keyword evidence="1" id="KW-0436">Ligase</keyword>
<evidence type="ECO:0000256" key="4">
    <source>
        <dbReference type="ARBA" id="ARBA00022840"/>
    </source>
</evidence>
<keyword evidence="4" id="KW-0067">ATP-binding</keyword>
<feature type="domain" description="SAICAR synthetase/ADE2 N-terminal" evidence="6">
    <location>
        <begin position="172"/>
        <end position="331"/>
    </location>
</feature>
<dbReference type="RefSeq" id="WP_211973190.1">
    <property type="nucleotide sequence ID" value="NZ_CBFHAM010000003.1"/>
</dbReference>
<organism evidence="7 8">
    <name type="scientific">Chitinophaga hostae</name>
    <dbReference type="NCBI Taxonomy" id="2831022"/>
    <lineage>
        <taxon>Bacteria</taxon>
        <taxon>Pseudomonadati</taxon>
        <taxon>Bacteroidota</taxon>
        <taxon>Chitinophagia</taxon>
        <taxon>Chitinophagales</taxon>
        <taxon>Chitinophagaceae</taxon>
        <taxon>Chitinophaga</taxon>
    </lineage>
</organism>